<keyword evidence="2 11" id="KW-0575">Peroxidase</keyword>
<dbReference type="Gene3D" id="1.10.489.10">
    <property type="entry name" value="Chloroperoxidase-like"/>
    <property type="match status" value="1"/>
</dbReference>
<dbReference type="InterPro" id="IPR036851">
    <property type="entry name" value="Chloroperoxidase-like_sf"/>
</dbReference>
<evidence type="ECO:0000256" key="1">
    <source>
        <dbReference type="ARBA" id="ARBA00001970"/>
    </source>
</evidence>
<keyword evidence="6" id="KW-0408">Iron</keyword>
<feature type="domain" description="Heme haloperoxidase family profile" evidence="10">
    <location>
        <begin position="50"/>
        <end position="276"/>
    </location>
</feature>
<evidence type="ECO:0000256" key="2">
    <source>
        <dbReference type="ARBA" id="ARBA00022559"/>
    </source>
</evidence>
<dbReference type="PROSITE" id="PS51405">
    <property type="entry name" value="HEME_HALOPEROXIDASE"/>
    <property type="match status" value="1"/>
</dbReference>
<dbReference type="GO" id="GO:0046872">
    <property type="term" value="F:metal ion binding"/>
    <property type="evidence" value="ECO:0007669"/>
    <property type="project" value="UniProtKB-KW"/>
</dbReference>
<evidence type="ECO:0000256" key="6">
    <source>
        <dbReference type="ARBA" id="ARBA00023004"/>
    </source>
</evidence>
<accession>A0A5C3Q909</accession>
<keyword evidence="9" id="KW-0732">Signal</keyword>
<evidence type="ECO:0000313" key="11">
    <source>
        <dbReference type="EMBL" id="TFK98056.1"/>
    </source>
</evidence>
<dbReference type="InterPro" id="IPR000028">
    <property type="entry name" value="Chloroperoxidase"/>
</dbReference>
<evidence type="ECO:0000256" key="7">
    <source>
        <dbReference type="ARBA" id="ARBA00025795"/>
    </source>
</evidence>
<evidence type="ECO:0000256" key="9">
    <source>
        <dbReference type="SAM" id="SignalP"/>
    </source>
</evidence>
<evidence type="ECO:0000256" key="4">
    <source>
        <dbReference type="ARBA" id="ARBA00022723"/>
    </source>
</evidence>
<sequence length="366" mass="40786">MFQQLYLSVLLACLLVPSIAFPSYGHESKGANVKFPKPQKYTGPMKIPDRHHPYRAPGPNDKRGPCPALNTLANHGYLPRNGIASAGDLITASTEAFNLGYNFSMAVASLAVLGRGNVLLDKVSIGGEHREVPPLPGKIDGTPGGLSKHGKFEGDISMTRLDAFHGDPAVFQPEMYKDLLAHVDKYGDGDIVTPEVFQEYRWKIHNERMADNPVLNWHTGRLGFSYGEAGFILQLFRSSKTGNVTRQDLDKFFVEERFPENWYRKETPFEFSDIILAVNLVEDAHLVHPGKKDKNGTYVLETKEMNPWFETACAVYYDLLVPNIAAVLMKTRGQTRKNVDAYLGGMFNLFEPAGCPFMYPEGPAEV</sequence>
<reference evidence="11 12" key="1">
    <citation type="journal article" date="2019" name="Nat. Ecol. Evol.">
        <title>Megaphylogeny resolves global patterns of mushroom evolution.</title>
        <authorList>
            <person name="Varga T."/>
            <person name="Krizsan K."/>
            <person name="Foldi C."/>
            <person name="Dima B."/>
            <person name="Sanchez-Garcia M."/>
            <person name="Sanchez-Ramirez S."/>
            <person name="Szollosi G.J."/>
            <person name="Szarkandi J.G."/>
            <person name="Papp V."/>
            <person name="Albert L."/>
            <person name="Andreopoulos W."/>
            <person name="Angelini C."/>
            <person name="Antonin V."/>
            <person name="Barry K.W."/>
            <person name="Bougher N.L."/>
            <person name="Buchanan P."/>
            <person name="Buyck B."/>
            <person name="Bense V."/>
            <person name="Catcheside P."/>
            <person name="Chovatia M."/>
            <person name="Cooper J."/>
            <person name="Damon W."/>
            <person name="Desjardin D."/>
            <person name="Finy P."/>
            <person name="Geml J."/>
            <person name="Haridas S."/>
            <person name="Hughes K."/>
            <person name="Justo A."/>
            <person name="Karasinski D."/>
            <person name="Kautmanova I."/>
            <person name="Kiss B."/>
            <person name="Kocsube S."/>
            <person name="Kotiranta H."/>
            <person name="LaButti K.M."/>
            <person name="Lechner B.E."/>
            <person name="Liimatainen K."/>
            <person name="Lipzen A."/>
            <person name="Lukacs Z."/>
            <person name="Mihaltcheva S."/>
            <person name="Morgado L.N."/>
            <person name="Niskanen T."/>
            <person name="Noordeloos M.E."/>
            <person name="Ohm R.A."/>
            <person name="Ortiz-Santana B."/>
            <person name="Ovrebo C."/>
            <person name="Racz N."/>
            <person name="Riley R."/>
            <person name="Savchenko A."/>
            <person name="Shiryaev A."/>
            <person name="Soop K."/>
            <person name="Spirin V."/>
            <person name="Szebenyi C."/>
            <person name="Tomsovsky M."/>
            <person name="Tulloss R.E."/>
            <person name="Uehling J."/>
            <person name="Grigoriev I.V."/>
            <person name="Vagvolgyi C."/>
            <person name="Papp T."/>
            <person name="Martin F.M."/>
            <person name="Miettinen O."/>
            <person name="Hibbett D.S."/>
            <person name="Nagy L.G."/>
        </authorList>
    </citation>
    <scope>NUCLEOTIDE SEQUENCE [LARGE SCALE GENOMIC DNA]</scope>
    <source>
        <strain evidence="11 12">CBS 309.79</strain>
    </source>
</reference>
<name>A0A5C3Q909_9AGAR</name>
<keyword evidence="4" id="KW-0479">Metal-binding</keyword>
<dbReference type="Proteomes" id="UP000305067">
    <property type="component" value="Unassembled WGS sequence"/>
</dbReference>
<dbReference type="Pfam" id="PF01328">
    <property type="entry name" value="Peroxidase_2"/>
    <property type="match status" value="1"/>
</dbReference>
<comment type="similarity">
    <text evidence="7">Belongs to the chloroperoxidase family.</text>
</comment>
<keyword evidence="3" id="KW-0349">Heme</keyword>
<comment type="cofactor">
    <cofactor evidence="1">
        <name>heme b</name>
        <dbReference type="ChEBI" id="CHEBI:60344"/>
    </cofactor>
</comment>
<evidence type="ECO:0000256" key="8">
    <source>
        <dbReference type="SAM" id="MobiDB-lite"/>
    </source>
</evidence>
<protein>
    <submittedName>
        <fullName evidence="11">Chloroperoxidase</fullName>
    </submittedName>
</protein>
<gene>
    <name evidence="11" type="ORF">BDV98DRAFT_573404</name>
</gene>
<dbReference type="PANTHER" id="PTHR33577:SF16">
    <property type="entry name" value="HEME HALOPEROXIDASE FAMILY PROFILE DOMAIN-CONTAINING PROTEIN"/>
    <property type="match status" value="1"/>
</dbReference>
<keyword evidence="12" id="KW-1185">Reference proteome</keyword>
<dbReference type="PANTHER" id="PTHR33577">
    <property type="entry name" value="STERIGMATOCYSTIN BIOSYNTHESIS PEROXIDASE STCC-RELATED"/>
    <property type="match status" value="1"/>
</dbReference>
<dbReference type="SUPFAM" id="SSF47571">
    <property type="entry name" value="Cloroperoxidase"/>
    <property type="match status" value="1"/>
</dbReference>
<organism evidence="11 12">
    <name type="scientific">Pterulicium gracile</name>
    <dbReference type="NCBI Taxonomy" id="1884261"/>
    <lineage>
        <taxon>Eukaryota</taxon>
        <taxon>Fungi</taxon>
        <taxon>Dikarya</taxon>
        <taxon>Basidiomycota</taxon>
        <taxon>Agaricomycotina</taxon>
        <taxon>Agaricomycetes</taxon>
        <taxon>Agaricomycetidae</taxon>
        <taxon>Agaricales</taxon>
        <taxon>Pleurotineae</taxon>
        <taxon>Pterulaceae</taxon>
        <taxon>Pterulicium</taxon>
    </lineage>
</organism>
<proteinExistence type="inferred from homology"/>
<dbReference type="OrthoDB" id="2542103at2759"/>
<evidence type="ECO:0000313" key="12">
    <source>
        <dbReference type="Proteomes" id="UP000305067"/>
    </source>
</evidence>
<dbReference type="GO" id="GO:0004601">
    <property type="term" value="F:peroxidase activity"/>
    <property type="evidence" value="ECO:0007669"/>
    <property type="project" value="UniProtKB-KW"/>
</dbReference>
<feature type="signal peptide" evidence="9">
    <location>
        <begin position="1"/>
        <end position="20"/>
    </location>
</feature>
<feature type="chain" id="PRO_5022723731" evidence="9">
    <location>
        <begin position="21"/>
        <end position="366"/>
    </location>
</feature>
<evidence type="ECO:0000256" key="5">
    <source>
        <dbReference type="ARBA" id="ARBA00023002"/>
    </source>
</evidence>
<dbReference type="EMBL" id="ML178842">
    <property type="protein sequence ID" value="TFK98056.1"/>
    <property type="molecule type" value="Genomic_DNA"/>
</dbReference>
<keyword evidence="5" id="KW-0560">Oxidoreductase</keyword>
<evidence type="ECO:0000256" key="3">
    <source>
        <dbReference type="ARBA" id="ARBA00022617"/>
    </source>
</evidence>
<evidence type="ECO:0000259" key="10">
    <source>
        <dbReference type="PROSITE" id="PS51405"/>
    </source>
</evidence>
<feature type="region of interest" description="Disordered" evidence="8">
    <location>
        <begin position="35"/>
        <end position="68"/>
    </location>
</feature>
<dbReference type="AlphaFoldDB" id="A0A5C3Q909"/>